<dbReference type="Pfam" id="PF03466">
    <property type="entry name" value="LysR_substrate"/>
    <property type="match status" value="1"/>
</dbReference>
<gene>
    <name evidence="6" type="ORF">H744_1c0648</name>
</gene>
<evidence type="ECO:0000256" key="2">
    <source>
        <dbReference type="ARBA" id="ARBA00023015"/>
    </source>
</evidence>
<dbReference type="PATRIC" id="fig|658445.3.peg.700"/>
<dbReference type="PANTHER" id="PTHR30118:SF15">
    <property type="entry name" value="TRANSCRIPTIONAL REGULATORY PROTEIN"/>
    <property type="match status" value="1"/>
</dbReference>
<name>A0A0C5WEW0_9GAMM</name>
<evidence type="ECO:0000313" key="7">
    <source>
        <dbReference type="Proteomes" id="UP000032303"/>
    </source>
</evidence>
<accession>A0A0C5WEW0</accession>
<sequence>MFGPTLFDQLLSDCPNSQVLFKAIDPSNCVSALESGDIDLAIGVFKALPESLVRTFLYRERHVCLFDNSVLQVKLPISLDDYLATPQMVITANRELTSAVDITLTDMNKKRKVVLGSNRFLTLRHMLMGRRLLCVMAELVGRSAPNSESVTICEAPIPIPDFDIKMITRRRDSLHPKQKWLTEHVTSSIQQKVEELMKA</sequence>
<dbReference type="PANTHER" id="PTHR30118">
    <property type="entry name" value="HTH-TYPE TRANSCRIPTIONAL REGULATOR LEUO-RELATED"/>
    <property type="match status" value="1"/>
</dbReference>
<reference evidence="6 7" key="1">
    <citation type="submission" date="2013-05" db="EMBL/GenBank/DDBJ databases">
        <title>Complete genome sequence of the lipase-producing bacterium Photobacterium gaetbulicola Gung47.</title>
        <authorList>
            <person name="Kim Y.-O."/>
        </authorList>
    </citation>
    <scope>NUCLEOTIDE SEQUENCE [LARGE SCALE GENOMIC DNA]</scope>
    <source>
        <strain evidence="6 7">Gung47</strain>
    </source>
</reference>
<dbReference type="Proteomes" id="UP000032303">
    <property type="component" value="Chromosome 1"/>
</dbReference>
<evidence type="ECO:0000313" key="6">
    <source>
        <dbReference type="EMBL" id="AJR05673.1"/>
    </source>
</evidence>
<dbReference type="InterPro" id="IPR005119">
    <property type="entry name" value="LysR_subst-bd"/>
</dbReference>
<dbReference type="GO" id="GO:0003677">
    <property type="term" value="F:DNA binding"/>
    <property type="evidence" value="ECO:0007669"/>
    <property type="project" value="UniProtKB-KW"/>
</dbReference>
<comment type="similarity">
    <text evidence="1">Belongs to the LysR transcriptional regulatory family.</text>
</comment>
<keyword evidence="3" id="KW-0238">DNA-binding</keyword>
<proteinExistence type="inferred from homology"/>
<dbReference type="Gene3D" id="3.40.190.10">
    <property type="entry name" value="Periplasmic binding protein-like II"/>
    <property type="match status" value="2"/>
</dbReference>
<dbReference type="KEGG" id="pgb:H744_1c0648"/>
<dbReference type="InterPro" id="IPR050389">
    <property type="entry name" value="LysR-type_TF"/>
</dbReference>
<dbReference type="EMBL" id="CP005973">
    <property type="protein sequence ID" value="AJR05673.1"/>
    <property type="molecule type" value="Genomic_DNA"/>
</dbReference>
<dbReference type="HOGENOM" id="CLU_039613_39_4_6"/>
<feature type="domain" description="LysR substrate-binding" evidence="5">
    <location>
        <begin position="4"/>
        <end position="186"/>
    </location>
</feature>
<organism evidence="6 7">
    <name type="scientific">Photobacterium gaetbulicola Gung47</name>
    <dbReference type="NCBI Taxonomy" id="658445"/>
    <lineage>
        <taxon>Bacteria</taxon>
        <taxon>Pseudomonadati</taxon>
        <taxon>Pseudomonadota</taxon>
        <taxon>Gammaproteobacteria</taxon>
        <taxon>Vibrionales</taxon>
        <taxon>Vibrionaceae</taxon>
        <taxon>Photobacterium</taxon>
    </lineage>
</organism>
<protein>
    <submittedName>
        <fullName evidence="6">Putative LysR-like regular protein</fullName>
    </submittedName>
</protein>
<keyword evidence="2" id="KW-0805">Transcription regulation</keyword>
<evidence type="ECO:0000256" key="4">
    <source>
        <dbReference type="ARBA" id="ARBA00023163"/>
    </source>
</evidence>
<keyword evidence="4" id="KW-0804">Transcription</keyword>
<evidence type="ECO:0000256" key="1">
    <source>
        <dbReference type="ARBA" id="ARBA00009437"/>
    </source>
</evidence>
<evidence type="ECO:0000256" key="3">
    <source>
        <dbReference type="ARBA" id="ARBA00023125"/>
    </source>
</evidence>
<evidence type="ECO:0000259" key="5">
    <source>
        <dbReference type="Pfam" id="PF03466"/>
    </source>
</evidence>
<dbReference type="SUPFAM" id="SSF53850">
    <property type="entry name" value="Periplasmic binding protein-like II"/>
    <property type="match status" value="1"/>
</dbReference>
<dbReference type="STRING" id="658445.H744_1c0648"/>
<keyword evidence="7" id="KW-1185">Reference proteome</keyword>
<dbReference type="GO" id="GO:0006355">
    <property type="term" value="P:regulation of DNA-templated transcription"/>
    <property type="evidence" value="ECO:0007669"/>
    <property type="project" value="TreeGrafter"/>
</dbReference>
<dbReference type="AlphaFoldDB" id="A0A0C5WEW0"/>